<feature type="transmembrane region" description="Helical" evidence="1">
    <location>
        <begin position="108"/>
        <end position="127"/>
    </location>
</feature>
<dbReference type="EMBL" id="JBBKXY010000002">
    <property type="protein sequence ID" value="MFD3293441.1"/>
    <property type="molecule type" value="Genomic_DNA"/>
</dbReference>
<organism evidence="2 3">
    <name type="scientific">Aquirufa originis</name>
    <dbReference type="NCBI Taxonomy" id="3096514"/>
    <lineage>
        <taxon>Bacteria</taxon>
        <taxon>Pseudomonadati</taxon>
        <taxon>Bacteroidota</taxon>
        <taxon>Cytophagia</taxon>
        <taxon>Cytophagales</taxon>
        <taxon>Flectobacillaceae</taxon>
        <taxon>Aquirufa</taxon>
    </lineage>
</organism>
<evidence type="ECO:0000256" key="1">
    <source>
        <dbReference type="SAM" id="Phobius"/>
    </source>
</evidence>
<gene>
    <name evidence="2" type="ORF">SKC35_07065</name>
</gene>
<keyword evidence="1" id="KW-0812">Transmembrane</keyword>
<feature type="transmembrane region" description="Helical" evidence="1">
    <location>
        <begin position="240"/>
        <end position="258"/>
    </location>
</feature>
<dbReference type="RefSeq" id="WP_377978687.1">
    <property type="nucleotide sequence ID" value="NZ_JBBKXY010000002.1"/>
</dbReference>
<accession>A0ABW6D5F1</accession>
<keyword evidence="1" id="KW-0472">Membrane</keyword>
<evidence type="ECO:0008006" key="4">
    <source>
        <dbReference type="Google" id="ProtNLM"/>
    </source>
</evidence>
<keyword evidence="1" id="KW-1133">Transmembrane helix</keyword>
<dbReference type="Proteomes" id="UP001598112">
    <property type="component" value="Unassembled WGS sequence"/>
</dbReference>
<proteinExistence type="predicted"/>
<evidence type="ECO:0000313" key="3">
    <source>
        <dbReference type="Proteomes" id="UP001598112"/>
    </source>
</evidence>
<comment type="caution">
    <text evidence="2">The sequence shown here is derived from an EMBL/GenBank/DDBJ whole genome shotgun (WGS) entry which is preliminary data.</text>
</comment>
<feature type="transmembrane region" description="Helical" evidence="1">
    <location>
        <begin position="201"/>
        <end position="220"/>
    </location>
</feature>
<evidence type="ECO:0000313" key="2">
    <source>
        <dbReference type="EMBL" id="MFD3293441.1"/>
    </source>
</evidence>
<keyword evidence="3" id="KW-1185">Reference proteome</keyword>
<sequence length="281" mass="33091">MEIKQNPFSIYDFLGYLIPGTILIYGLIFVSSNYDVKTFYDEISCYESLTASVPFIILSYITGHLISFISSYTIEKYAIWNYGYPSKFLFGCKPPKYFLANQTKTIKFIRILLALALFPITLIDYILGKHFGFNYWNNRTLDDFSISFIKAKSEQAYNKLSKNSTMKKMTINPDDVDFFTIMHHYTFERTKSHNPKFQNYVALYGFLRCVSFLFVVFFWVNLYTFTLQGFSIESISWKKTSVMIILPYLFFLSFLKFYKRYSLETLMAMTTLDVEYGKTSE</sequence>
<feature type="transmembrane region" description="Helical" evidence="1">
    <location>
        <begin position="13"/>
        <end position="34"/>
    </location>
</feature>
<feature type="transmembrane region" description="Helical" evidence="1">
    <location>
        <begin position="55"/>
        <end position="74"/>
    </location>
</feature>
<name>A0ABW6D5F1_9BACT</name>
<reference evidence="2 3" key="1">
    <citation type="submission" date="2024-03" db="EMBL/GenBank/DDBJ databases">
        <title>Aquirufa genome sequencing.</title>
        <authorList>
            <person name="Pitt A."/>
            <person name="Hahn M.W."/>
        </authorList>
    </citation>
    <scope>NUCLEOTIDE SEQUENCE [LARGE SCALE GENOMIC DNA]</scope>
    <source>
        <strain evidence="2 3">KTFRIE-69F</strain>
    </source>
</reference>
<protein>
    <recommendedName>
        <fullName evidence="4">RDD domain-containing protein</fullName>
    </recommendedName>
</protein>